<evidence type="ECO:0000256" key="3">
    <source>
        <dbReference type="ARBA" id="ARBA00022448"/>
    </source>
</evidence>
<name>A0A921K2N7_9BACT</name>
<evidence type="ECO:0000256" key="9">
    <source>
        <dbReference type="ARBA" id="ARBA00023065"/>
    </source>
</evidence>
<dbReference type="GO" id="GO:0046930">
    <property type="term" value="C:pore complex"/>
    <property type="evidence" value="ECO:0007669"/>
    <property type="project" value="UniProtKB-KW"/>
</dbReference>
<keyword evidence="11 15" id="KW-0472">Membrane</keyword>
<evidence type="ECO:0000256" key="5">
    <source>
        <dbReference type="ARBA" id="ARBA00022597"/>
    </source>
</evidence>
<evidence type="ECO:0000313" key="19">
    <source>
        <dbReference type="EMBL" id="HJF07421.1"/>
    </source>
</evidence>
<comment type="similarity">
    <text evidence="2">Belongs to the BexD/CtrA/VexA family.</text>
</comment>
<dbReference type="AlphaFoldDB" id="A0A921K2N7"/>
<keyword evidence="9" id="KW-0406">Ion transport</keyword>
<evidence type="ECO:0000256" key="11">
    <source>
        <dbReference type="ARBA" id="ARBA00023136"/>
    </source>
</evidence>
<evidence type="ECO:0000256" key="13">
    <source>
        <dbReference type="ARBA" id="ARBA00023237"/>
    </source>
</evidence>
<dbReference type="PANTHER" id="PTHR33619:SF3">
    <property type="entry name" value="POLYSACCHARIDE EXPORT PROTEIN GFCE-RELATED"/>
    <property type="match status" value="1"/>
</dbReference>
<evidence type="ECO:0000259" key="18">
    <source>
        <dbReference type="Pfam" id="PF22461"/>
    </source>
</evidence>
<evidence type="ECO:0000256" key="12">
    <source>
        <dbReference type="ARBA" id="ARBA00023139"/>
    </source>
</evidence>
<proteinExistence type="inferred from homology"/>
<comment type="caution">
    <text evidence="19">The sequence shown here is derived from an EMBL/GenBank/DDBJ whole genome shotgun (WGS) entry which is preliminary data.</text>
</comment>
<dbReference type="Gene3D" id="3.10.560.10">
    <property type="entry name" value="Outer membrane lipoprotein wza domain like"/>
    <property type="match status" value="1"/>
</dbReference>
<feature type="chain" id="PRO_5036835279" evidence="16">
    <location>
        <begin position="24"/>
        <end position="271"/>
    </location>
</feature>
<evidence type="ECO:0000256" key="8">
    <source>
        <dbReference type="ARBA" id="ARBA00023047"/>
    </source>
</evidence>
<dbReference type="InterPro" id="IPR049712">
    <property type="entry name" value="Poly_export"/>
</dbReference>
<organism evidence="19 20">
    <name type="scientific">Phocaeicola coprocola</name>
    <dbReference type="NCBI Taxonomy" id="310298"/>
    <lineage>
        <taxon>Bacteria</taxon>
        <taxon>Pseudomonadati</taxon>
        <taxon>Bacteroidota</taxon>
        <taxon>Bacteroidia</taxon>
        <taxon>Bacteroidales</taxon>
        <taxon>Bacteroidaceae</taxon>
        <taxon>Phocaeicola</taxon>
    </lineage>
</organism>
<keyword evidence="14" id="KW-0449">Lipoprotein</keyword>
<comment type="subcellular location">
    <subcellularLocation>
        <location evidence="1">Cell outer membrane</location>
        <topology evidence="1">Multi-pass membrane protein</topology>
    </subcellularLocation>
</comment>
<sequence>MNKSTLFFFLLLTVLLFSSCATRKDLVYLRDMEELKEYPVFQKYEAVIHRDDRLSITVSCKNPELTLPFNIPGSSNYSIGPDGNISTTVPTGNAADNANKGYLVDVNGEIDFPVLGKLKVEGRTRGQVTEMIKQRLIDEDLIKDPIVMVNFLNFKITVLGEVGSVGTYDITGDRITLLEAIAKAGDVTDDGRVDRVAVIREYGNKRRIMFHDLRSKDVFNSPCYYLQQNDIVYVEPSAAKTRDNAQRTFSTFSMILSFITTITSLVVLAVK</sequence>
<feature type="domain" description="Polysaccharide export protein N-terminal" evidence="17">
    <location>
        <begin position="43"/>
        <end position="150"/>
    </location>
</feature>
<keyword evidence="5" id="KW-0762">Sugar transport</keyword>
<evidence type="ECO:0000259" key="17">
    <source>
        <dbReference type="Pfam" id="PF02563"/>
    </source>
</evidence>
<keyword evidence="3" id="KW-0813">Transport</keyword>
<keyword evidence="4" id="KW-1134">Transmembrane beta strand</keyword>
<dbReference type="Proteomes" id="UP000718012">
    <property type="component" value="Unassembled WGS sequence"/>
</dbReference>
<dbReference type="PANTHER" id="PTHR33619">
    <property type="entry name" value="POLYSACCHARIDE EXPORT PROTEIN GFCE-RELATED"/>
    <property type="match status" value="1"/>
</dbReference>
<feature type="signal peptide" evidence="16">
    <location>
        <begin position="1"/>
        <end position="23"/>
    </location>
</feature>
<keyword evidence="15" id="KW-1133">Transmembrane helix</keyword>
<keyword evidence="10" id="KW-0626">Porin</keyword>
<dbReference type="EMBL" id="DYXD01000100">
    <property type="protein sequence ID" value="HJF07421.1"/>
    <property type="molecule type" value="Genomic_DNA"/>
</dbReference>
<feature type="transmembrane region" description="Helical" evidence="15">
    <location>
        <begin position="249"/>
        <end position="270"/>
    </location>
</feature>
<dbReference type="InterPro" id="IPR054765">
    <property type="entry name" value="SLBB_dom"/>
</dbReference>
<dbReference type="Pfam" id="PF22461">
    <property type="entry name" value="SLBB_2"/>
    <property type="match status" value="1"/>
</dbReference>
<evidence type="ECO:0000256" key="2">
    <source>
        <dbReference type="ARBA" id="ARBA00009450"/>
    </source>
</evidence>
<reference evidence="19" key="2">
    <citation type="submission" date="2021-09" db="EMBL/GenBank/DDBJ databases">
        <authorList>
            <person name="Gilroy R."/>
        </authorList>
    </citation>
    <scope>NUCLEOTIDE SEQUENCE</scope>
    <source>
        <strain evidence="19">CHK165-8395</strain>
    </source>
</reference>
<evidence type="ECO:0000256" key="14">
    <source>
        <dbReference type="ARBA" id="ARBA00023288"/>
    </source>
</evidence>
<evidence type="ECO:0000256" key="6">
    <source>
        <dbReference type="ARBA" id="ARBA00022692"/>
    </source>
</evidence>
<evidence type="ECO:0000256" key="15">
    <source>
        <dbReference type="SAM" id="Phobius"/>
    </source>
</evidence>
<keyword evidence="13" id="KW-0998">Cell outer membrane</keyword>
<gene>
    <name evidence="19" type="ORF">K8U81_04405</name>
</gene>
<feature type="domain" description="SLBB" evidence="18">
    <location>
        <begin position="155"/>
        <end position="234"/>
    </location>
</feature>
<dbReference type="Pfam" id="PF02563">
    <property type="entry name" value="Poly_export"/>
    <property type="match status" value="1"/>
</dbReference>
<dbReference type="GO" id="GO:0015159">
    <property type="term" value="F:polysaccharide transmembrane transporter activity"/>
    <property type="evidence" value="ECO:0007669"/>
    <property type="project" value="InterPro"/>
</dbReference>
<evidence type="ECO:0000313" key="20">
    <source>
        <dbReference type="Proteomes" id="UP000718012"/>
    </source>
</evidence>
<evidence type="ECO:0000256" key="4">
    <source>
        <dbReference type="ARBA" id="ARBA00022452"/>
    </source>
</evidence>
<keyword evidence="6 15" id="KW-0812">Transmembrane</keyword>
<evidence type="ECO:0000256" key="10">
    <source>
        <dbReference type="ARBA" id="ARBA00023114"/>
    </source>
</evidence>
<keyword evidence="7 16" id="KW-0732">Signal</keyword>
<keyword evidence="8" id="KW-0625">Polysaccharide transport</keyword>
<dbReference type="GO" id="GO:0006811">
    <property type="term" value="P:monoatomic ion transport"/>
    <property type="evidence" value="ECO:0007669"/>
    <property type="project" value="UniProtKB-KW"/>
</dbReference>
<evidence type="ECO:0000256" key="1">
    <source>
        <dbReference type="ARBA" id="ARBA00004571"/>
    </source>
</evidence>
<dbReference type="GO" id="GO:0015288">
    <property type="term" value="F:porin activity"/>
    <property type="evidence" value="ECO:0007669"/>
    <property type="project" value="UniProtKB-KW"/>
</dbReference>
<evidence type="ECO:0000256" key="16">
    <source>
        <dbReference type="SAM" id="SignalP"/>
    </source>
</evidence>
<reference evidence="19" key="1">
    <citation type="journal article" date="2021" name="PeerJ">
        <title>Extensive microbial diversity within the chicken gut microbiome revealed by metagenomics and culture.</title>
        <authorList>
            <person name="Gilroy R."/>
            <person name="Ravi A."/>
            <person name="Getino M."/>
            <person name="Pursley I."/>
            <person name="Horton D.L."/>
            <person name="Alikhan N.F."/>
            <person name="Baker D."/>
            <person name="Gharbi K."/>
            <person name="Hall N."/>
            <person name="Watson M."/>
            <person name="Adriaenssens E.M."/>
            <person name="Foster-Nyarko E."/>
            <person name="Jarju S."/>
            <person name="Secka A."/>
            <person name="Antonio M."/>
            <person name="Oren A."/>
            <person name="Chaudhuri R.R."/>
            <person name="La Ragione R."/>
            <person name="Hildebrand F."/>
            <person name="Pallen M.J."/>
        </authorList>
    </citation>
    <scope>NUCLEOTIDE SEQUENCE</scope>
    <source>
        <strain evidence="19">CHK165-8395</strain>
    </source>
</reference>
<dbReference type="Gene3D" id="3.30.1950.10">
    <property type="entry name" value="wza like domain"/>
    <property type="match status" value="1"/>
</dbReference>
<dbReference type="PROSITE" id="PS51257">
    <property type="entry name" value="PROKAR_LIPOPROTEIN"/>
    <property type="match status" value="1"/>
</dbReference>
<accession>A0A921K2N7</accession>
<protein>
    <submittedName>
        <fullName evidence="19">Polysaccharide biosynthesis/export family protein</fullName>
    </submittedName>
</protein>
<keyword evidence="12" id="KW-0564">Palmitate</keyword>
<dbReference type="InterPro" id="IPR003715">
    <property type="entry name" value="Poly_export_N"/>
</dbReference>
<dbReference type="GO" id="GO:0009279">
    <property type="term" value="C:cell outer membrane"/>
    <property type="evidence" value="ECO:0007669"/>
    <property type="project" value="UniProtKB-SubCell"/>
</dbReference>
<evidence type="ECO:0000256" key="7">
    <source>
        <dbReference type="ARBA" id="ARBA00022729"/>
    </source>
</evidence>